<evidence type="ECO:0000256" key="1">
    <source>
        <dbReference type="ARBA" id="ARBA00000971"/>
    </source>
</evidence>
<keyword evidence="4 5" id="KW-0413">Isomerase</keyword>
<dbReference type="KEGG" id="lgi:LOTGIDRAFT_236763"/>
<evidence type="ECO:0000259" key="8">
    <source>
        <dbReference type="PROSITE" id="PS50059"/>
    </source>
</evidence>
<reference evidence="9 10" key="1">
    <citation type="journal article" date="2013" name="Nature">
        <title>Insights into bilaterian evolution from three spiralian genomes.</title>
        <authorList>
            <person name="Simakov O."/>
            <person name="Marletaz F."/>
            <person name="Cho S.J."/>
            <person name="Edsinger-Gonzales E."/>
            <person name="Havlak P."/>
            <person name="Hellsten U."/>
            <person name="Kuo D.H."/>
            <person name="Larsson T."/>
            <person name="Lv J."/>
            <person name="Arendt D."/>
            <person name="Savage R."/>
            <person name="Osoegawa K."/>
            <person name="de Jong P."/>
            <person name="Grimwood J."/>
            <person name="Chapman J.A."/>
            <person name="Shapiro H."/>
            <person name="Aerts A."/>
            <person name="Otillar R.P."/>
            <person name="Terry A.Y."/>
            <person name="Boore J.L."/>
            <person name="Grigoriev I.V."/>
            <person name="Lindberg D.R."/>
            <person name="Seaver E.C."/>
            <person name="Weisblat D.A."/>
            <person name="Putnam N.H."/>
            <person name="Rokhsar D.S."/>
        </authorList>
    </citation>
    <scope>NUCLEOTIDE SEQUENCE [LARGE SCALE GENOMIC DNA]</scope>
</reference>
<evidence type="ECO:0000256" key="2">
    <source>
        <dbReference type="ARBA" id="ARBA00013194"/>
    </source>
</evidence>
<dbReference type="SUPFAM" id="SSF54534">
    <property type="entry name" value="FKBP-like"/>
    <property type="match status" value="1"/>
</dbReference>
<dbReference type="GeneID" id="20250240"/>
<sequence length="188" mass="20436">MCANLQFFGYFLLVLVAISSAVEDNSIQVSTIFKPEDCPVFAAQGDDVSVHYIMKLKDGTVLKSSYEDGVPTDFIVGEPNILSGLSYGIMAMCVGEKRKIHVPPSYGFGAAGSPPAIPPMAFLDIEAELLQISKPPIYMKYVKLLKDRRVMFGGYIAGLVVVSLIILCKCLPSLPSQKRKAAKAKKID</sequence>
<dbReference type="CTD" id="20250240"/>
<comment type="catalytic activity">
    <reaction evidence="1 5">
        <text>[protein]-peptidylproline (omega=180) = [protein]-peptidylproline (omega=0)</text>
        <dbReference type="Rhea" id="RHEA:16237"/>
        <dbReference type="Rhea" id="RHEA-COMP:10747"/>
        <dbReference type="Rhea" id="RHEA-COMP:10748"/>
        <dbReference type="ChEBI" id="CHEBI:83833"/>
        <dbReference type="ChEBI" id="CHEBI:83834"/>
        <dbReference type="EC" id="5.2.1.8"/>
    </reaction>
</comment>
<keyword evidence="6" id="KW-0812">Transmembrane</keyword>
<keyword evidence="6" id="KW-0472">Membrane</keyword>
<evidence type="ECO:0000256" key="7">
    <source>
        <dbReference type="SAM" id="SignalP"/>
    </source>
</evidence>
<dbReference type="GO" id="GO:0005783">
    <property type="term" value="C:endoplasmic reticulum"/>
    <property type="evidence" value="ECO:0007669"/>
    <property type="project" value="TreeGrafter"/>
</dbReference>
<accession>V3YYE4</accession>
<gene>
    <name evidence="9" type="ORF">LOTGIDRAFT_236763</name>
</gene>
<protein>
    <recommendedName>
        <fullName evidence="2 5">peptidylprolyl isomerase</fullName>
        <ecNumber evidence="2 5">5.2.1.8</ecNumber>
    </recommendedName>
</protein>
<feature type="transmembrane region" description="Helical" evidence="6">
    <location>
        <begin position="150"/>
        <end position="171"/>
    </location>
</feature>
<evidence type="ECO:0000313" key="9">
    <source>
        <dbReference type="EMBL" id="ESO83163.1"/>
    </source>
</evidence>
<evidence type="ECO:0000256" key="3">
    <source>
        <dbReference type="ARBA" id="ARBA00023110"/>
    </source>
</evidence>
<proteinExistence type="predicted"/>
<evidence type="ECO:0000256" key="5">
    <source>
        <dbReference type="PROSITE-ProRule" id="PRU00277"/>
    </source>
</evidence>
<feature type="chain" id="PRO_5004717588" description="peptidylprolyl isomerase" evidence="7">
    <location>
        <begin position="22"/>
        <end position="188"/>
    </location>
</feature>
<dbReference type="STRING" id="225164.V3YYE4"/>
<dbReference type="HOGENOM" id="CLU_1442605_0_0_1"/>
<dbReference type="PANTHER" id="PTHR45779:SF7">
    <property type="entry name" value="PEPTIDYLPROLYL ISOMERASE"/>
    <property type="match status" value="1"/>
</dbReference>
<dbReference type="OrthoDB" id="6091201at2759"/>
<keyword evidence="6" id="KW-1133">Transmembrane helix</keyword>
<dbReference type="EC" id="5.2.1.8" evidence="2 5"/>
<dbReference type="OMA" id="VFTCGLA"/>
<dbReference type="InterPro" id="IPR046357">
    <property type="entry name" value="PPIase_dom_sf"/>
</dbReference>
<dbReference type="InterPro" id="IPR044609">
    <property type="entry name" value="FKBP2/11"/>
</dbReference>
<evidence type="ECO:0000256" key="4">
    <source>
        <dbReference type="ARBA" id="ARBA00023235"/>
    </source>
</evidence>
<dbReference type="Gene3D" id="3.10.50.40">
    <property type="match status" value="1"/>
</dbReference>
<dbReference type="InterPro" id="IPR001179">
    <property type="entry name" value="PPIase_FKBP_dom"/>
</dbReference>
<feature type="domain" description="PPIase FKBP-type" evidence="8">
    <location>
        <begin position="45"/>
        <end position="133"/>
    </location>
</feature>
<dbReference type="AlphaFoldDB" id="V3YYE4"/>
<keyword evidence="3 5" id="KW-0697">Rotamase</keyword>
<evidence type="ECO:0000256" key="6">
    <source>
        <dbReference type="SAM" id="Phobius"/>
    </source>
</evidence>
<evidence type="ECO:0000313" key="10">
    <source>
        <dbReference type="Proteomes" id="UP000030746"/>
    </source>
</evidence>
<keyword evidence="10" id="KW-1185">Reference proteome</keyword>
<dbReference type="Proteomes" id="UP000030746">
    <property type="component" value="Unassembled WGS sequence"/>
</dbReference>
<dbReference type="GO" id="GO:0003755">
    <property type="term" value="F:peptidyl-prolyl cis-trans isomerase activity"/>
    <property type="evidence" value="ECO:0007669"/>
    <property type="project" value="UniProtKB-KW"/>
</dbReference>
<organism evidence="9 10">
    <name type="scientific">Lottia gigantea</name>
    <name type="common">Giant owl limpet</name>
    <dbReference type="NCBI Taxonomy" id="225164"/>
    <lineage>
        <taxon>Eukaryota</taxon>
        <taxon>Metazoa</taxon>
        <taxon>Spiralia</taxon>
        <taxon>Lophotrochozoa</taxon>
        <taxon>Mollusca</taxon>
        <taxon>Gastropoda</taxon>
        <taxon>Patellogastropoda</taxon>
        <taxon>Lottioidea</taxon>
        <taxon>Lottiidae</taxon>
        <taxon>Lottia</taxon>
    </lineage>
</organism>
<feature type="signal peptide" evidence="7">
    <location>
        <begin position="1"/>
        <end position="21"/>
    </location>
</feature>
<name>V3YYE4_LOTGI</name>
<dbReference type="RefSeq" id="XP_009066113.1">
    <property type="nucleotide sequence ID" value="XM_009067865.1"/>
</dbReference>
<dbReference type="Pfam" id="PF00254">
    <property type="entry name" value="FKBP_C"/>
    <property type="match status" value="1"/>
</dbReference>
<dbReference type="EMBL" id="KB203771">
    <property type="protein sequence ID" value="ESO83163.1"/>
    <property type="molecule type" value="Genomic_DNA"/>
</dbReference>
<keyword evidence="7" id="KW-0732">Signal</keyword>
<dbReference type="PANTHER" id="PTHR45779">
    <property type="entry name" value="PEPTIDYLPROLYL ISOMERASE"/>
    <property type="match status" value="1"/>
</dbReference>
<dbReference type="PROSITE" id="PS50059">
    <property type="entry name" value="FKBP_PPIASE"/>
    <property type="match status" value="1"/>
</dbReference>